<protein>
    <submittedName>
        <fullName evidence="1">Uncharacterized protein</fullName>
    </submittedName>
</protein>
<proteinExistence type="predicted"/>
<organism evidence="1 2">
    <name type="scientific">Micavibrio aeruginosavorus</name>
    <dbReference type="NCBI Taxonomy" id="349221"/>
    <lineage>
        <taxon>Bacteria</taxon>
        <taxon>Pseudomonadati</taxon>
        <taxon>Bdellovibrionota</taxon>
        <taxon>Bdellovibrionia</taxon>
        <taxon>Bdellovibrionales</taxon>
        <taxon>Pseudobdellovibrionaceae</taxon>
        <taxon>Micavibrio</taxon>
    </lineage>
</organism>
<comment type="caution">
    <text evidence="1">The sequence shown here is derived from an EMBL/GenBank/DDBJ whole genome shotgun (WGS) entry which is preliminary data.</text>
</comment>
<sequence>MPPPAQIMVCKRPVINAPPPDMPESYVAMQINNIYDAWGDCYAKINEIRHYFETATRAPL</sequence>
<gene>
    <name evidence="1" type="ORF">DI626_00270</name>
</gene>
<name>A0A2W5A355_9BACT</name>
<dbReference type="EMBL" id="QFNK01000002">
    <property type="protein sequence ID" value="PZO89020.1"/>
    <property type="molecule type" value="Genomic_DNA"/>
</dbReference>
<dbReference type="AlphaFoldDB" id="A0A2W5A355"/>
<evidence type="ECO:0000313" key="2">
    <source>
        <dbReference type="Proteomes" id="UP000249557"/>
    </source>
</evidence>
<accession>A0A2W5A355</accession>
<evidence type="ECO:0000313" key="1">
    <source>
        <dbReference type="EMBL" id="PZO89020.1"/>
    </source>
</evidence>
<reference evidence="1 2" key="1">
    <citation type="submission" date="2017-08" db="EMBL/GenBank/DDBJ databases">
        <title>Infants hospitalized years apart are colonized by the same room-sourced microbial strains.</title>
        <authorList>
            <person name="Brooks B."/>
            <person name="Olm M.R."/>
            <person name="Firek B.A."/>
            <person name="Baker R."/>
            <person name="Thomas B.C."/>
            <person name="Morowitz M.J."/>
            <person name="Banfield J.F."/>
        </authorList>
    </citation>
    <scope>NUCLEOTIDE SEQUENCE [LARGE SCALE GENOMIC DNA]</scope>
    <source>
        <strain evidence="1">S2_018_000_R2_104</strain>
    </source>
</reference>
<dbReference type="Proteomes" id="UP000249557">
    <property type="component" value="Unassembled WGS sequence"/>
</dbReference>